<dbReference type="InterPro" id="IPR000653">
    <property type="entry name" value="DegT/StrS_aminotransferase"/>
</dbReference>
<organism evidence="7 8">
    <name type="scientific">Amycolatopsis marina</name>
    <dbReference type="NCBI Taxonomy" id="490629"/>
    <lineage>
        <taxon>Bacteria</taxon>
        <taxon>Bacillati</taxon>
        <taxon>Actinomycetota</taxon>
        <taxon>Actinomycetes</taxon>
        <taxon>Pseudonocardiales</taxon>
        <taxon>Pseudonocardiaceae</taxon>
        <taxon>Amycolatopsis</taxon>
    </lineage>
</organism>
<evidence type="ECO:0000256" key="2">
    <source>
        <dbReference type="ARBA" id="ARBA00023194"/>
    </source>
</evidence>
<evidence type="ECO:0000313" key="8">
    <source>
        <dbReference type="Proteomes" id="UP000243799"/>
    </source>
</evidence>
<protein>
    <submittedName>
        <fullName evidence="7">dTDP-3-amino-3, 4, 6-trideoxy-alpha-D-glucose transaminase</fullName>
    </submittedName>
</protein>
<dbReference type="Pfam" id="PF01041">
    <property type="entry name" value="DegT_DnrJ_EryC1"/>
    <property type="match status" value="1"/>
</dbReference>
<dbReference type="Proteomes" id="UP000243799">
    <property type="component" value="Unassembled WGS sequence"/>
</dbReference>
<name>A0A1I1BDG4_9PSEU</name>
<dbReference type="InterPro" id="IPR015424">
    <property type="entry name" value="PyrdxlP-dep_Trfase"/>
</dbReference>
<dbReference type="GO" id="GO:0017000">
    <property type="term" value="P:antibiotic biosynthetic process"/>
    <property type="evidence" value="ECO:0007669"/>
    <property type="project" value="UniProtKB-KW"/>
</dbReference>
<dbReference type="PANTHER" id="PTHR30244">
    <property type="entry name" value="TRANSAMINASE"/>
    <property type="match status" value="1"/>
</dbReference>
<dbReference type="AlphaFoldDB" id="A0A1I1BDG4"/>
<evidence type="ECO:0000256" key="3">
    <source>
        <dbReference type="ARBA" id="ARBA00037999"/>
    </source>
</evidence>
<dbReference type="PIRSF" id="PIRSF000390">
    <property type="entry name" value="PLP_StrS"/>
    <property type="match status" value="1"/>
</dbReference>
<dbReference type="CDD" id="cd00616">
    <property type="entry name" value="AHBA_syn"/>
    <property type="match status" value="1"/>
</dbReference>
<gene>
    <name evidence="7" type="ORF">SAMN05216266_11361</name>
</gene>
<dbReference type="InterPro" id="IPR015422">
    <property type="entry name" value="PyrdxlP-dep_Trfase_small"/>
</dbReference>
<dbReference type="GO" id="GO:0000271">
    <property type="term" value="P:polysaccharide biosynthetic process"/>
    <property type="evidence" value="ECO:0007669"/>
    <property type="project" value="TreeGrafter"/>
</dbReference>
<feature type="active site" description="Proton acceptor" evidence="4">
    <location>
        <position position="192"/>
    </location>
</feature>
<accession>A0A1I1BDG4</accession>
<dbReference type="STRING" id="490629.SAMN05216266_11361"/>
<keyword evidence="2" id="KW-0045">Antibiotic biosynthesis</keyword>
<dbReference type="SUPFAM" id="SSF53383">
    <property type="entry name" value="PLP-dependent transferases"/>
    <property type="match status" value="1"/>
</dbReference>
<evidence type="ECO:0000256" key="5">
    <source>
        <dbReference type="PIRSR" id="PIRSR000390-2"/>
    </source>
</evidence>
<dbReference type="GO" id="GO:0008483">
    <property type="term" value="F:transaminase activity"/>
    <property type="evidence" value="ECO:0007669"/>
    <property type="project" value="TreeGrafter"/>
</dbReference>
<reference evidence="8" key="1">
    <citation type="submission" date="2016-10" db="EMBL/GenBank/DDBJ databases">
        <authorList>
            <person name="Varghese N."/>
            <person name="Submissions S."/>
        </authorList>
    </citation>
    <scope>NUCLEOTIDE SEQUENCE [LARGE SCALE GENOMIC DNA]</scope>
    <source>
        <strain evidence="8">CGMCC 4.3568</strain>
    </source>
</reference>
<keyword evidence="8" id="KW-1185">Reference proteome</keyword>
<comment type="similarity">
    <text evidence="3 6">Belongs to the DegT/DnrJ/EryC1 family.</text>
</comment>
<dbReference type="FunFam" id="3.40.640.10:FF:000089">
    <property type="entry name" value="Aminotransferase, DegT/DnrJ/EryC1/StrS family"/>
    <property type="match status" value="1"/>
</dbReference>
<evidence type="ECO:0000256" key="6">
    <source>
        <dbReference type="RuleBase" id="RU004508"/>
    </source>
</evidence>
<dbReference type="EMBL" id="FOKG01000013">
    <property type="protein sequence ID" value="SFB47812.1"/>
    <property type="molecule type" value="Genomic_DNA"/>
</dbReference>
<evidence type="ECO:0000256" key="1">
    <source>
        <dbReference type="ARBA" id="ARBA00022898"/>
    </source>
</evidence>
<feature type="modified residue" description="N6-(pyridoxal phosphate)lysine" evidence="5">
    <location>
        <position position="192"/>
    </location>
</feature>
<evidence type="ECO:0000313" key="7">
    <source>
        <dbReference type="EMBL" id="SFB47812.1"/>
    </source>
</evidence>
<dbReference type="InterPro" id="IPR015421">
    <property type="entry name" value="PyrdxlP-dep_Trfase_major"/>
</dbReference>
<proteinExistence type="inferred from homology"/>
<dbReference type="Gene3D" id="3.90.1150.10">
    <property type="entry name" value="Aspartate Aminotransferase, domain 1"/>
    <property type="match status" value="1"/>
</dbReference>
<evidence type="ECO:0000256" key="4">
    <source>
        <dbReference type="PIRSR" id="PIRSR000390-1"/>
    </source>
</evidence>
<dbReference type="GO" id="GO:0030170">
    <property type="term" value="F:pyridoxal phosphate binding"/>
    <property type="evidence" value="ECO:0007669"/>
    <property type="project" value="TreeGrafter"/>
</dbReference>
<sequence length="374" mass="40357">MTIADRTVPFLDLHAAHQEITEELDAAWRRVLRSGRYLLGSETENFEREFADYCGNRECVTVGSGLSALELALRALGIGAGDEVVVPAHTFIATWLAVSATGARPVPAEPEDRTCNLDPAAVTAAIGPRTAAILPVHLYGHPADMAELGSIARSNGLALVVDAAQAHGARRAGRTAGSESRAVTTFSFYPGKNLGALGDGGAVVTGDSDVARRLRLLRNYGSKEKYRHQIAGHNSRLDELQAAILRVKLSRLDDWNNRRRQVAQRYLAGLAGIPGLTLPVPAAQTDPSWHLFTVRSRNRDALGAALAGHGVQTQVHYPVPPHLSEAYAAAGWTTGDFPVTERISREVLSLPMGPHLIRSDVDYVLDSVYRSTQR</sequence>
<dbReference type="Gene3D" id="3.40.640.10">
    <property type="entry name" value="Type I PLP-dependent aspartate aminotransferase-like (Major domain)"/>
    <property type="match status" value="1"/>
</dbReference>
<dbReference type="PANTHER" id="PTHR30244:SF36">
    <property type="entry name" value="3-OXO-GLUCOSE-6-PHOSPHATE:GLUTAMATE AMINOTRANSFERASE"/>
    <property type="match status" value="1"/>
</dbReference>
<keyword evidence="1 5" id="KW-0663">Pyridoxal phosphate</keyword>